<organism evidence="2 3">
    <name type="scientific">Liparis tanakae</name>
    <name type="common">Tanaka's snailfish</name>
    <dbReference type="NCBI Taxonomy" id="230148"/>
    <lineage>
        <taxon>Eukaryota</taxon>
        <taxon>Metazoa</taxon>
        <taxon>Chordata</taxon>
        <taxon>Craniata</taxon>
        <taxon>Vertebrata</taxon>
        <taxon>Euteleostomi</taxon>
        <taxon>Actinopterygii</taxon>
        <taxon>Neopterygii</taxon>
        <taxon>Teleostei</taxon>
        <taxon>Neoteleostei</taxon>
        <taxon>Acanthomorphata</taxon>
        <taxon>Eupercaria</taxon>
        <taxon>Perciformes</taxon>
        <taxon>Cottioidei</taxon>
        <taxon>Cottales</taxon>
        <taxon>Liparidae</taxon>
        <taxon>Liparis</taxon>
    </lineage>
</organism>
<accession>A0A4Z2JHG2</accession>
<evidence type="ECO:0000313" key="2">
    <source>
        <dbReference type="EMBL" id="TNN89184.1"/>
    </source>
</evidence>
<protein>
    <submittedName>
        <fullName evidence="2">Uncharacterized protein</fullName>
    </submittedName>
</protein>
<evidence type="ECO:0000256" key="1">
    <source>
        <dbReference type="SAM" id="MobiDB-lite"/>
    </source>
</evidence>
<feature type="region of interest" description="Disordered" evidence="1">
    <location>
        <begin position="66"/>
        <end position="105"/>
    </location>
</feature>
<comment type="caution">
    <text evidence="2">The sequence shown here is derived from an EMBL/GenBank/DDBJ whole genome shotgun (WGS) entry which is preliminary data.</text>
</comment>
<feature type="compositionally biased region" description="Basic and acidic residues" evidence="1">
    <location>
        <begin position="70"/>
        <end position="80"/>
    </location>
</feature>
<name>A0A4Z2JHG2_9TELE</name>
<sequence>MGEDSVVVVLNGPPVPGLSARQPAMWSLSTLIKLSVVPNSNQKDTTSVPDSISRCQDLCIGTRSSNGVEESAKAQEEQQGKHKYKRQRGDKDGSTVDGGFKCCSD</sequence>
<dbReference type="Proteomes" id="UP000314294">
    <property type="component" value="Unassembled WGS sequence"/>
</dbReference>
<evidence type="ECO:0000313" key="3">
    <source>
        <dbReference type="Proteomes" id="UP000314294"/>
    </source>
</evidence>
<keyword evidence="3" id="KW-1185">Reference proteome</keyword>
<dbReference type="AlphaFoldDB" id="A0A4Z2JHG2"/>
<reference evidence="2 3" key="1">
    <citation type="submission" date="2019-03" db="EMBL/GenBank/DDBJ databases">
        <title>First draft genome of Liparis tanakae, snailfish: a comprehensive survey of snailfish specific genes.</title>
        <authorList>
            <person name="Kim W."/>
            <person name="Song I."/>
            <person name="Jeong J.-H."/>
            <person name="Kim D."/>
            <person name="Kim S."/>
            <person name="Ryu S."/>
            <person name="Song J.Y."/>
            <person name="Lee S.K."/>
        </authorList>
    </citation>
    <scope>NUCLEOTIDE SEQUENCE [LARGE SCALE GENOMIC DNA]</scope>
    <source>
        <tissue evidence="2">Muscle</tissue>
    </source>
</reference>
<dbReference type="EMBL" id="SRLO01000002">
    <property type="protein sequence ID" value="TNN89184.1"/>
    <property type="molecule type" value="Genomic_DNA"/>
</dbReference>
<gene>
    <name evidence="2" type="ORF">EYF80_000472</name>
</gene>
<proteinExistence type="predicted"/>